<dbReference type="Proteomes" id="UP000028488">
    <property type="component" value="Plasmid pPDG2"/>
</dbReference>
<feature type="domain" description="SnoaL-like" evidence="1">
    <location>
        <begin position="11"/>
        <end position="116"/>
    </location>
</feature>
<sequence>MTTYSAIAGGLYRSLAEGDRGDILARLHSDFTGHTTAGLPLGLGGDYHGPDAMLRDFWGRIARTFTVSAHPAEYLALGEDRLLVCGVYRGSCNRSGRLLEAEFVHLLRFSHDRIIELTQLTDSARWVDALDADTRDS</sequence>
<dbReference type="InterPro" id="IPR037401">
    <property type="entry name" value="SnoaL-like"/>
</dbReference>
<dbReference type="RefSeq" id="WP_128643362.1">
    <property type="nucleotide sequence ID" value="NZ_CP008949.1"/>
</dbReference>
<dbReference type="InterPro" id="IPR032710">
    <property type="entry name" value="NTF2-like_dom_sf"/>
</dbReference>
<evidence type="ECO:0000313" key="2">
    <source>
        <dbReference type="EMBL" id="AII10937.1"/>
    </source>
</evidence>
<organism evidence="2 3">
    <name type="scientific">Rhodococcus opacus</name>
    <name type="common">Nocardia opaca</name>
    <dbReference type="NCBI Taxonomy" id="37919"/>
    <lineage>
        <taxon>Bacteria</taxon>
        <taxon>Bacillati</taxon>
        <taxon>Actinomycetota</taxon>
        <taxon>Actinomycetes</taxon>
        <taxon>Mycobacteriales</taxon>
        <taxon>Nocardiaceae</taxon>
        <taxon>Rhodococcus</taxon>
    </lineage>
</organism>
<dbReference type="SUPFAM" id="SSF54427">
    <property type="entry name" value="NTF2-like"/>
    <property type="match status" value="1"/>
</dbReference>
<keyword evidence="2" id="KW-0614">Plasmid</keyword>
<evidence type="ECO:0000259" key="1">
    <source>
        <dbReference type="Pfam" id="PF12680"/>
    </source>
</evidence>
<gene>
    <name evidence="2" type="ORF">EP51_43220</name>
</gene>
<protein>
    <recommendedName>
        <fullName evidence="1">SnoaL-like domain-containing protein</fullName>
    </recommendedName>
</protein>
<dbReference type="Gene3D" id="3.10.450.50">
    <property type="match status" value="1"/>
</dbReference>
<evidence type="ECO:0000313" key="3">
    <source>
        <dbReference type="Proteomes" id="UP000028488"/>
    </source>
</evidence>
<reference evidence="2 3" key="1">
    <citation type="submission" date="2014-07" db="EMBL/GenBank/DDBJ databases">
        <title>Genome Sequence of Rhodococcus opacus Strain R7, a Biodegrader of Mono- and Polycyclic Aromatic Hydrocarbons.</title>
        <authorList>
            <person name="Di Gennaro P."/>
            <person name="Zampolli J."/>
            <person name="Presti I."/>
            <person name="Cappelletti M."/>
            <person name="D'Ursi P."/>
            <person name="Orro A."/>
            <person name="Mezzelani A."/>
            <person name="Milanesi L."/>
        </authorList>
    </citation>
    <scope>NUCLEOTIDE SEQUENCE [LARGE SCALE GENOMIC DNA]</scope>
    <source>
        <strain evidence="2 3">R7</strain>
        <plasmid evidence="2">pPDG2</plasmid>
    </source>
</reference>
<dbReference type="AlphaFoldDB" id="A0A076F0I3"/>
<accession>A0A076F0I3</accession>
<dbReference type="EMBL" id="CP008949">
    <property type="protein sequence ID" value="AII10937.1"/>
    <property type="molecule type" value="Genomic_DNA"/>
</dbReference>
<name>A0A076F0I3_RHOOP</name>
<proteinExistence type="predicted"/>
<dbReference type="Pfam" id="PF12680">
    <property type="entry name" value="SnoaL_2"/>
    <property type="match status" value="1"/>
</dbReference>
<geneLocation type="plasmid" evidence="2 3">
    <name>pPDG2</name>
</geneLocation>